<dbReference type="EMBL" id="BMKP01000003">
    <property type="protein sequence ID" value="GGF07418.1"/>
    <property type="molecule type" value="Genomic_DNA"/>
</dbReference>
<protein>
    <recommendedName>
        <fullName evidence="3">Thiol-activated cytolysin</fullName>
    </recommendedName>
</protein>
<evidence type="ECO:0008006" key="3">
    <source>
        <dbReference type="Google" id="ProtNLM"/>
    </source>
</evidence>
<dbReference type="RefSeq" id="WP_163394015.1">
    <property type="nucleotide sequence ID" value="NZ_BMKP01000003.1"/>
</dbReference>
<evidence type="ECO:0000313" key="1">
    <source>
        <dbReference type="EMBL" id="GGF07418.1"/>
    </source>
</evidence>
<dbReference type="Proteomes" id="UP000655016">
    <property type="component" value="Unassembled WGS sequence"/>
</dbReference>
<proteinExistence type="predicted"/>
<organism evidence="1 2">
    <name type="scientific">Flavobacterium limi</name>
    <dbReference type="NCBI Taxonomy" id="2045105"/>
    <lineage>
        <taxon>Bacteria</taxon>
        <taxon>Pseudomonadati</taxon>
        <taxon>Bacteroidota</taxon>
        <taxon>Flavobacteriia</taxon>
        <taxon>Flavobacteriales</taxon>
        <taxon>Flavobacteriaceae</taxon>
        <taxon>Flavobacterium</taxon>
    </lineage>
</organism>
<evidence type="ECO:0000313" key="2">
    <source>
        <dbReference type="Proteomes" id="UP000655016"/>
    </source>
</evidence>
<sequence length="516" mass="57719">METLLPNTDNKRSTESICDAVAEYQIYAEYMSNIILQLPNSDKLQFLTGTSSGQASFYFKDATGSINASLYNNFLNQRISGEGTQYGVRQAGLTLDSFINSYLSVYMKLRYQLSQNDKKEQQRINTDVASTVTELIPVWNAYVSEFEPESISKLNETNTDIALIQITDTLNTVWINPEFISTLKQKPSFPYEHIDEFGNIYNQIPKTVPNKMIELMISIFKISGAFGEITSRIAYAIHSLGVIINNLLRPTNENKGLSLTGTTKLIPGLLFERSDPEDIINQLNNNPVVSYTNNNNVIKLSSGLLKVDVSEINQIVIPPLRFLSNTLESGMSSSVFKETFSGTSYVVEAIVNNPVINPQLRVSPVPFDIMTNTGWMLSDPVKDAIKNGYPPPTDITGYVFNSEPNFNFKEGGDFGFINSFVFSQFLELYITFTDCNAKKVKNYFKTNKSSKFSFLGKSVGNPSEIFPYTYEFGNESNNSIAVKIKPQPPGYRPPDSSIEDSSCQLVAVEIVYPFAE</sequence>
<reference evidence="2" key="1">
    <citation type="journal article" date="2019" name="Int. J. Syst. Evol. Microbiol.">
        <title>The Global Catalogue of Microorganisms (GCM) 10K type strain sequencing project: providing services to taxonomists for standard genome sequencing and annotation.</title>
        <authorList>
            <consortium name="The Broad Institute Genomics Platform"/>
            <consortium name="The Broad Institute Genome Sequencing Center for Infectious Disease"/>
            <person name="Wu L."/>
            <person name="Ma J."/>
        </authorList>
    </citation>
    <scope>NUCLEOTIDE SEQUENCE [LARGE SCALE GENOMIC DNA]</scope>
    <source>
        <strain evidence="2">CGMCC 1.16060</strain>
    </source>
</reference>
<name>A0ABQ1U357_9FLAO</name>
<accession>A0ABQ1U357</accession>
<comment type="caution">
    <text evidence="1">The sequence shown here is derived from an EMBL/GenBank/DDBJ whole genome shotgun (WGS) entry which is preliminary data.</text>
</comment>
<gene>
    <name evidence="1" type="ORF">GCM10011518_15820</name>
</gene>
<keyword evidence="2" id="KW-1185">Reference proteome</keyword>